<dbReference type="CDD" id="cd12214">
    <property type="entry name" value="ChiA1_BD"/>
    <property type="match status" value="1"/>
</dbReference>
<sequence>MYRIIKDGANIGLTENLNYIKQAENGCYVLCPERDASGIVFEGTPYHLLGRDEMEGLETVSLEMADAGAEITKANTTNGIVFVTMAEAGSIDPVTAAEHADLFAEWAYPINYTTGQIRRYNGTLYKCVQDHTSQESWTPPEAPSLWSLTADPTEEWPEWISPVGAHDAYPLGAKVSHNEKHWTSTVANNVWEPGVYGWEEVTDEA</sequence>
<dbReference type="InterPro" id="IPR036573">
    <property type="entry name" value="CBM_sf_5/12"/>
</dbReference>
<dbReference type="GO" id="GO:0005975">
    <property type="term" value="P:carbohydrate metabolic process"/>
    <property type="evidence" value="ECO:0007669"/>
    <property type="project" value="InterPro"/>
</dbReference>
<dbReference type="SUPFAM" id="SSF51055">
    <property type="entry name" value="Carbohydrate binding domain"/>
    <property type="match status" value="1"/>
</dbReference>
<organism evidence="3">
    <name type="scientific">Siphoviridae sp. ct3es5</name>
    <dbReference type="NCBI Taxonomy" id="2825322"/>
    <lineage>
        <taxon>Viruses</taxon>
        <taxon>Duplodnaviria</taxon>
        <taxon>Heunggongvirae</taxon>
        <taxon>Uroviricota</taxon>
        <taxon>Caudoviricetes</taxon>
    </lineage>
</organism>
<proteinExistence type="predicted"/>
<feature type="domain" description="Chitin-binding type-3" evidence="2">
    <location>
        <begin position="105"/>
        <end position="146"/>
    </location>
</feature>
<protein>
    <submittedName>
        <fullName evidence="3">ChiA1-BD-binding domain protein</fullName>
    </submittedName>
</protein>
<dbReference type="InterPro" id="IPR003610">
    <property type="entry name" value="CBM5/12"/>
</dbReference>
<keyword evidence="1" id="KW-0378">Hydrolase</keyword>
<dbReference type="GO" id="GO:0004553">
    <property type="term" value="F:hydrolase activity, hydrolyzing O-glycosyl compounds"/>
    <property type="evidence" value="ECO:0007669"/>
    <property type="project" value="InterPro"/>
</dbReference>
<accession>A0A8S5PT26</accession>
<evidence type="ECO:0000313" key="3">
    <source>
        <dbReference type="EMBL" id="DAE10279.1"/>
    </source>
</evidence>
<evidence type="ECO:0000259" key="2">
    <source>
        <dbReference type="Pfam" id="PF02839"/>
    </source>
</evidence>
<dbReference type="Gene3D" id="2.10.10.90">
    <property type="match status" value="1"/>
</dbReference>
<reference evidence="3" key="1">
    <citation type="journal article" date="2021" name="Proc. Natl. Acad. Sci. U.S.A.">
        <title>A Catalog of Tens of Thousands of Viruses from Human Metagenomes Reveals Hidden Associations with Chronic Diseases.</title>
        <authorList>
            <person name="Tisza M.J."/>
            <person name="Buck C.B."/>
        </authorList>
    </citation>
    <scope>NUCLEOTIDE SEQUENCE</scope>
    <source>
        <strain evidence="3">Ct3es5</strain>
    </source>
</reference>
<dbReference type="EMBL" id="BK015507">
    <property type="protein sequence ID" value="DAE10279.1"/>
    <property type="molecule type" value="Genomic_DNA"/>
</dbReference>
<evidence type="ECO:0000256" key="1">
    <source>
        <dbReference type="ARBA" id="ARBA00022801"/>
    </source>
</evidence>
<dbReference type="GO" id="GO:0030246">
    <property type="term" value="F:carbohydrate binding"/>
    <property type="evidence" value="ECO:0007669"/>
    <property type="project" value="InterPro"/>
</dbReference>
<name>A0A8S5PT26_9CAUD</name>
<dbReference type="Pfam" id="PF02839">
    <property type="entry name" value="CBM_5_12"/>
    <property type="match status" value="1"/>
</dbReference>
<dbReference type="GO" id="GO:0005576">
    <property type="term" value="C:extracellular region"/>
    <property type="evidence" value="ECO:0007669"/>
    <property type="project" value="InterPro"/>
</dbReference>